<organism evidence="1 2">
    <name type="scientific">Streptomyces narbonensis</name>
    <dbReference type="NCBI Taxonomy" id="67333"/>
    <lineage>
        <taxon>Bacteria</taxon>
        <taxon>Bacillati</taxon>
        <taxon>Actinomycetota</taxon>
        <taxon>Actinomycetes</taxon>
        <taxon>Kitasatosporales</taxon>
        <taxon>Streptomycetaceae</taxon>
        <taxon>Streptomyces</taxon>
    </lineage>
</organism>
<reference evidence="1 2" key="1">
    <citation type="submission" date="2024-06" db="EMBL/GenBank/DDBJ databases">
        <title>The Natural Products Discovery Center: Release of the First 8490 Sequenced Strains for Exploring Actinobacteria Biosynthetic Diversity.</title>
        <authorList>
            <person name="Kalkreuter E."/>
            <person name="Kautsar S.A."/>
            <person name="Yang D."/>
            <person name="Bader C.D."/>
            <person name="Teijaro C.N."/>
            <person name="Fluegel L."/>
            <person name="Davis C.M."/>
            <person name="Simpson J.R."/>
            <person name="Lauterbach L."/>
            <person name="Steele A.D."/>
            <person name="Gui C."/>
            <person name="Meng S."/>
            <person name="Li G."/>
            <person name="Viehrig K."/>
            <person name="Ye F."/>
            <person name="Su P."/>
            <person name="Kiefer A.F."/>
            <person name="Nichols A."/>
            <person name="Cepeda A.J."/>
            <person name="Yan W."/>
            <person name="Fan B."/>
            <person name="Jiang Y."/>
            <person name="Adhikari A."/>
            <person name="Zheng C.-J."/>
            <person name="Schuster L."/>
            <person name="Cowan T.M."/>
            <person name="Smanski M.J."/>
            <person name="Chevrette M.G."/>
            <person name="De Carvalho L.P.S."/>
            <person name="Shen B."/>
        </authorList>
    </citation>
    <scope>NUCLEOTIDE SEQUENCE [LARGE SCALE GENOMIC DNA]</scope>
    <source>
        <strain evidence="1 2">NPDC045974</strain>
    </source>
</reference>
<accession>A0ABV3C6E1</accession>
<name>A0ABV3C6E1_9ACTN</name>
<comment type="caution">
    <text evidence="1">The sequence shown here is derived from an EMBL/GenBank/DDBJ whole genome shotgun (WGS) entry which is preliminary data.</text>
</comment>
<proteinExistence type="predicted"/>
<dbReference type="Proteomes" id="UP001551329">
    <property type="component" value="Unassembled WGS sequence"/>
</dbReference>
<protein>
    <submittedName>
        <fullName evidence="1">Uncharacterized protein</fullName>
    </submittedName>
</protein>
<sequence length="66" mass="7257">MHADIHLQLHALAATDLRHEAAAFRRRAADRAPSSPLRAQLGWKLVELGLRMATPANRPLPLTLTA</sequence>
<evidence type="ECO:0000313" key="1">
    <source>
        <dbReference type="EMBL" id="MEU7069660.1"/>
    </source>
</evidence>
<keyword evidence="2" id="KW-1185">Reference proteome</keyword>
<dbReference type="RefSeq" id="WP_358472380.1">
    <property type="nucleotide sequence ID" value="NZ_JBEZAE010000002.1"/>
</dbReference>
<dbReference type="EMBL" id="JBEZAE010000002">
    <property type="protein sequence ID" value="MEU7069660.1"/>
    <property type="molecule type" value="Genomic_DNA"/>
</dbReference>
<gene>
    <name evidence="1" type="ORF">AB0A88_05840</name>
</gene>
<evidence type="ECO:0000313" key="2">
    <source>
        <dbReference type="Proteomes" id="UP001551329"/>
    </source>
</evidence>